<feature type="transmembrane region" description="Helical" evidence="12">
    <location>
        <begin position="822"/>
        <end position="841"/>
    </location>
</feature>
<feature type="compositionally biased region" description="Basic and acidic residues" evidence="11">
    <location>
        <begin position="608"/>
        <end position="630"/>
    </location>
</feature>
<gene>
    <name evidence="13" type="ORF">HMPREF9381_2126</name>
</gene>
<dbReference type="EMBL" id="AEXV01000014">
    <property type="protein sequence ID" value="EGD28525.1"/>
    <property type="molecule type" value="Genomic_DNA"/>
</dbReference>
<feature type="coiled-coil region" evidence="10">
    <location>
        <begin position="654"/>
        <end position="688"/>
    </location>
</feature>
<evidence type="ECO:0000256" key="8">
    <source>
        <dbReference type="ARBA" id="ARBA00023136"/>
    </source>
</evidence>
<evidence type="ECO:0000256" key="6">
    <source>
        <dbReference type="ARBA" id="ARBA00022989"/>
    </source>
</evidence>
<evidence type="ECO:0000256" key="12">
    <source>
        <dbReference type="SAM" id="Phobius"/>
    </source>
</evidence>
<evidence type="ECO:0000256" key="11">
    <source>
        <dbReference type="SAM" id="MobiDB-lite"/>
    </source>
</evidence>
<dbReference type="InterPro" id="IPR051328">
    <property type="entry name" value="T7SS_ABC-Transporter"/>
</dbReference>
<dbReference type="PANTHER" id="PTHR43077">
    <property type="entry name" value="TRANSPORT PERMEASE YVFS-RELATED"/>
    <property type="match status" value="1"/>
</dbReference>
<feature type="coiled-coil region" evidence="10">
    <location>
        <begin position="289"/>
        <end position="351"/>
    </location>
</feature>
<dbReference type="Proteomes" id="UP000003332">
    <property type="component" value="Unassembled WGS sequence"/>
</dbReference>
<protein>
    <recommendedName>
        <fullName evidence="3">Type VII secretion system accessory factor EsaA</fullName>
    </recommendedName>
</protein>
<dbReference type="GO" id="GO:0005886">
    <property type="term" value="C:plasma membrane"/>
    <property type="evidence" value="ECO:0007669"/>
    <property type="project" value="UniProtKB-SubCell"/>
</dbReference>
<organism evidence="13 14">
    <name type="scientific">Streptococcus sanguinis SK72</name>
    <dbReference type="NCBI Taxonomy" id="888809"/>
    <lineage>
        <taxon>Bacteria</taxon>
        <taxon>Bacillati</taxon>
        <taxon>Bacillota</taxon>
        <taxon>Bacilli</taxon>
        <taxon>Lactobacillales</taxon>
        <taxon>Streptococcaceae</taxon>
        <taxon>Streptococcus</taxon>
    </lineage>
</organism>
<dbReference type="PATRIC" id="fig|888809.3.peg.2078"/>
<feature type="region of interest" description="Disordered" evidence="11">
    <location>
        <begin position="607"/>
        <end position="630"/>
    </location>
</feature>
<evidence type="ECO:0000256" key="4">
    <source>
        <dbReference type="ARBA" id="ARBA00022475"/>
    </source>
</evidence>
<evidence type="ECO:0000256" key="1">
    <source>
        <dbReference type="ARBA" id="ARBA00004651"/>
    </source>
</evidence>
<feature type="transmembrane region" description="Helical" evidence="12">
    <location>
        <begin position="928"/>
        <end position="954"/>
    </location>
</feature>
<evidence type="ECO:0000256" key="7">
    <source>
        <dbReference type="ARBA" id="ARBA00023026"/>
    </source>
</evidence>
<dbReference type="AlphaFoldDB" id="F0I4Q0"/>
<proteinExistence type="inferred from homology"/>
<evidence type="ECO:0000256" key="5">
    <source>
        <dbReference type="ARBA" id="ARBA00022692"/>
    </source>
</evidence>
<comment type="subunit">
    <text evidence="9">Homodimer. Interacts with EssB.</text>
</comment>
<comment type="similarity">
    <text evidence="2">Belongs to the EsaA family.</text>
</comment>
<dbReference type="PANTHER" id="PTHR43077:SF10">
    <property type="entry name" value="TRANSPORT PERMEASE PROTEIN"/>
    <property type="match status" value="1"/>
</dbReference>
<sequence>MKKKEKVSMGNKKLFKYIGNVVLVIALLAAVVTLNVAVQKNTSSARDSKLRTDQKTKLNVAVVNEDRAVKVDKKEYNLGASYVKNLERDDSQNWYIVTRGAADAGLENGKYQLVVTIPSDFSEKVLDVNAISADRTIVTYKVNAAGNQQIENEANNLAKDIIADLNSQLVDMYMASILSNLYTAQQNVQASSEVQITNIGNYRTNLLESAIGSKNIFPTLVSMSASSVEANNSLKTTLETYAKAFDDLDNSQATYGKNFDSLLKQRVSDQTSYEEFMTQLIEMDEQVVHKNTQELYTNLEKTLGELTKQLGASESTDKSYAQLTSDMNAQIAALTSSLKDERDKLDEHTTKENIEGFVKEKLASYYGVAENTSITLGTMLGKNDSAVLKNYEEYLKAQAIEAIKRVPSSYPSEMKFDLSISTHGFDSLEADKLTTERGSGAVELANLAAVAEQAANSASGQVNAQPGSKATVSVQPPAGVTVQTITYNNEQVTNGQEITLAENAKFTVQFSVDNTAAASSVDSSIDISLNGITVTSAPVNVQAAQKAAADYGAKVQELSDAYEKAKNAMDSYAAFVQLKNEDMSTALSNLMFDAVQSNFNDYQASLNKPEKQNQNQDKDQDKDNQTKPKESIKERLDKALNKLNELGPDLAANLKQIEDSNEALTKNIREQMDLYDQLTKKLEDMRTSRVSSTDALKKTDTDLSSLNSEFSSLLSSTSGVKSSSQTNVQAADSVNQIFSSFNRELENAQGTTEKLSANAESLMGQFNKELEDNGNFVESFVKVLNNAYENGVPNEVLLDFLSNPVAQSSSSVKATVNVYRPFTWILLLEIVSLFTAYLFATQNIVRKVKDRFKLNKLQDTDITTVGILGFLSLTIGLVIGIVSSMQLHIGKEYVPSWVLLIVIASFVLIQGQYLFLKHLRVMGMGLAFFMIISFVYLSNAIGTTASLTGFPAFIKSLNALSVLEGMLSGYFDGKTAGFFAIFGLIVLLALLVAANIFVKTRTLKTEEV</sequence>
<accession>F0I4Q0</accession>
<dbReference type="NCBIfam" id="TIGR03929">
    <property type="entry name" value="T7_esaA_Nterm"/>
    <property type="match status" value="1"/>
</dbReference>
<keyword evidence="6 12" id="KW-1133">Transmembrane helix</keyword>
<reference evidence="13 14" key="1">
    <citation type="submission" date="2011-02" db="EMBL/GenBank/DDBJ databases">
        <authorList>
            <person name="Muzny D."/>
            <person name="Qin X."/>
            <person name="Deng J."/>
            <person name="Jiang H."/>
            <person name="Liu Y."/>
            <person name="Qu J."/>
            <person name="Song X.-Z."/>
            <person name="Zhang L."/>
            <person name="Thornton R."/>
            <person name="Coyle M."/>
            <person name="Francisco L."/>
            <person name="Jackson L."/>
            <person name="Javaid M."/>
            <person name="Korchina V."/>
            <person name="Kovar C."/>
            <person name="Mata R."/>
            <person name="Mathew T."/>
            <person name="Ngo R."/>
            <person name="Nguyen L."/>
            <person name="Nguyen N."/>
            <person name="Okwuonu G."/>
            <person name="Ongeri F."/>
            <person name="Pham C."/>
            <person name="Simmons D."/>
            <person name="Wilczek-Boney K."/>
            <person name="Hale W."/>
            <person name="Jakkamsetti A."/>
            <person name="Pham P."/>
            <person name="Ruth R."/>
            <person name="San Lucas F."/>
            <person name="Warren J."/>
            <person name="Zhang J."/>
            <person name="Zhao Z."/>
            <person name="Zhou C."/>
            <person name="Zhu D."/>
            <person name="Lee S."/>
            <person name="Bess C."/>
            <person name="Blankenburg K."/>
            <person name="Forbes L."/>
            <person name="Fu Q."/>
            <person name="Gubbala S."/>
            <person name="Hirani K."/>
            <person name="Jayaseelan J.C."/>
            <person name="Lara F."/>
            <person name="Munidasa M."/>
            <person name="Palculict T."/>
            <person name="Patil S."/>
            <person name="Pu L.-L."/>
            <person name="Saada N."/>
            <person name="Tang L."/>
            <person name="Weissenberger G."/>
            <person name="Zhu Y."/>
            <person name="Hemphill L."/>
            <person name="Shang Y."/>
            <person name="Youmans B."/>
            <person name="Ayvaz T."/>
            <person name="Ross M."/>
            <person name="Santibanez J."/>
            <person name="Aqrawi P."/>
            <person name="Gross S."/>
            <person name="Joshi V."/>
            <person name="Fowler G."/>
            <person name="Nazareth L."/>
            <person name="Reid J."/>
            <person name="Worley K."/>
            <person name="Petrosino J."/>
            <person name="Highlander S."/>
            <person name="Gibbs R."/>
        </authorList>
    </citation>
    <scope>NUCLEOTIDE SEQUENCE [LARGE SCALE GENOMIC DNA]</scope>
    <source>
        <strain evidence="13 14">SK72</strain>
    </source>
</reference>
<dbReference type="InterPro" id="IPR023838">
    <property type="entry name" value="T7SS_EsaA"/>
</dbReference>
<keyword evidence="7" id="KW-0843">Virulence</keyword>
<feature type="transmembrane region" description="Helical" evidence="12">
    <location>
        <begin position="862"/>
        <end position="882"/>
    </location>
</feature>
<keyword evidence="5 12" id="KW-0812">Transmembrane</keyword>
<name>F0I4Q0_STRSA</name>
<keyword evidence="4" id="KW-1003">Cell membrane</keyword>
<keyword evidence="8 12" id="KW-0472">Membrane</keyword>
<evidence type="ECO:0000256" key="3">
    <source>
        <dbReference type="ARBA" id="ARBA00020819"/>
    </source>
</evidence>
<evidence type="ECO:0000256" key="2">
    <source>
        <dbReference type="ARBA" id="ARBA00008338"/>
    </source>
</evidence>
<keyword evidence="10" id="KW-0175">Coiled coil</keyword>
<comment type="caution">
    <text evidence="13">The sequence shown here is derived from an EMBL/GenBank/DDBJ whole genome shotgun (WGS) entry which is preliminary data.</text>
</comment>
<feature type="transmembrane region" description="Helical" evidence="12">
    <location>
        <begin position="976"/>
        <end position="998"/>
    </location>
</feature>
<evidence type="ECO:0000313" key="14">
    <source>
        <dbReference type="Proteomes" id="UP000003332"/>
    </source>
</evidence>
<evidence type="ECO:0000256" key="9">
    <source>
        <dbReference type="ARBA" id="ARBA00046722"/>
    </source>
</evidence>
<evidence type="ECO:0000313" key="13">
    <source>
        <dbReference type="EMBL" id="EGD28525.1"/>
    </source>
</evidence>
<evidence type="ECO:0000256" key="10">
    <source>
        <dbReference type="SAM" id="Coils"/>
    </source>
</evidence>
<dbReference type="HOGENOM" id="CLU_298951_0_0_9"/>
<comment type="subcellular location">
    <subcellularLocation>
        <location evidence="1">Cell membrane</location>
        <topology evidence="1">Multi-pass membrane protein</topology>
    </subcellularLocation>
</comment>
<feature type="transmembrane region" description="Helical" evidence="12">
    <location>
        <begin position="894"/>
        <end position="916"/>
    </location>
</feature>